<dbReference type="AlphaFoldDB" id="A0A9D1UKJ5"/>
<feature type="transmembrane region" description="Helical" evidence="10">
    <location>
        <begin position="82"/>
        <end position="100"/>
    </location>
</feature>
<comment type="caution">
    <text evidence="11">The sequence shown here is derived from an EMBL/GenBank/DDBJ whole genome shotgun (WGS) entry which is preliminary data.</text>
</comment>
<evidence type="ECO:0000256" key="9">
    <source>
        <dbReference type="RuleBase" id="RU003942"/>
    </source>
</evidence>
<dbReference type="Gene3D" id="1.10.3730.20">
    <property type="match status" value="1"/>
</dbReference>
<accession>A0A9D1UKJ5</accession>
<dbReference type="PANTHER" id="PTHR30561:SF1">
    <property type="entry name" value="MULTIDRUG TRANSPORTER EMRE"/>
    <property type="match status" value="1"/>
</dbReference>
<keyword evidence="8" id="KW-0046">Antibiotic resistance</keyword>
<dbReference type="GO" id="GO:0046677">
    <property type="term" value="P:response to antibiotic"/>
    <property type="evidence" value="ECO:0007669"/>
    <property type="project" value="UniProtKB-KW"/>
</dbReference>
<protein>
    <submittedName>
        <fullName evidence="11">QacE family quaternary ammonium compound efflux SMR transporter</fullName>
    </submittedName>
</protein>
<dbReference type="GO" id="GO:0015220">
    <property type="term" value="F:choline transmembrane transporter activity"/>
    <property type="evidence" value="ECO:0007669"/>
    <property type="project" value="TreeGrafter"/>
</dbReference>
<dbReference type="PANTHER" id="PTHR30561">
    <property type="entry name" value="SMR FAMILY PROTON-DEPENDENT DRUG EFFLUX TRANSPORTER SUGE"/>
    <property type="match status" value="1"/>
</dbReference>
<dbReference type="GO" id="GO:0031460">
    <property type="term" value="P:glycine betaine transport"/>
    <property type="evidence" value="ECO:0007669"/>
    <property type="project" value="TreeGrafter"/>
</dbReference>
<keyword evidence="3" id="KW-0813">Transport</keyword>
<evidence type="ECO:0000313" key="12">
    <source>
        <dbReference type="Proteomes" id="UP000824190"/>
    </source>
</evidence>
<evidence type="ECO:0000256" key="5">
    <source>
        <dbReference type="ARBA" id="ARBA00022692"/>
    </source>
</evidence>
<proteinExistence type="inferred from homology"/>
<dbReference type="Pfam" id="PF00893">
    <property type="entry name" value="Multi_Drug_Res"/>
    <property type="match status" value="1"/>
</dbReference>
<dbReference type="InterPro" id="IPR045324">
    <property type="entry name" value="Small_multidrug_res"/>
</dbReference>
<dbReference type="InterPro" id="IPR037185">
    <property type="entry name" value="EmrE-like"/>
</dbReference>
<evidence type="ECO:0000256" key="6">
    <source>
        <dbReference type="ARBA" id="ARBA00022989"/>
    </source>
</evidence>
<dbReference type="Proteomes" id="UP000824190">
    <property type="component" value="Unassembled WGS sequence"/>
</dbReference>
<feature type="transmembrane region" description="Helical" evidence="10">
    <location>
        <begin position="30"/>
        <end position="49"/>
    </location>
</feature>
<keyword evidence="7 10" id="KW-0472">Membrane</keyword>
<name>A0A9D1UKJ5_9CORY</name>
<evidence type="ECO:0000256" key="2">
    <source>
        <dbReference type="ARBA" id="ARBA00007822"/>
    </source>
</evidence>
<evidence type="ECO:0000256" key="7">
    <source>
        <dbReference type="ARBA" id="ARBA00023136"/>
    </source>
</evidence>
<dbReference type="EMBL" id="DXGC01000039">
    <property type="protein sequence ID" value="HIW90793.1"/>
    <property type="molecule type" value="Genomic_DNA"/>
</dbReference>
<reference evidence="11" key="1">
    <citation type="journal article" date="2021" name="PeerJ">
        <title>Extensive microbial diversity within the chicken gut microbiome revealed by metagenomics and culture.</title>
        <authorList>
            <person name="Gilroy R."/>
            <person name="Ravi A."/>
            <person name="Getino M."/>
            <person name="Pursley I."/>
            <person name="Horton D.L."/>
            <person name="Alikhan N.F."/>
            <person name="Baker D."/>
            <person name="Gharbi K."/>
            <person name="Hall N."/>
            <person name="Watson M."/>
            <person name="Adriaenssens E.M."/>
            <person name="Foster-Nyarko E."/>
            <person name="Jarju S."/>
            <person name="Secka A."/>
            <person name="Antonio M."/>
            <person name="Oren A."/>
            <person name="Chaudhuri R.R."/>
            <person name="La Ragione R."/>
            <person name="Hildebrand F."/>
            <person name="Pallen M.J."/>
        </authorList>
    </citation>
    <scope>NUCLEOTIDE SEQUENCE</scope>
    <source>
        <strain evidence="11">CHK32-1732</strain>
    </source>
</reference>
<dbReference type="SUPFAM" id="SSF103481">
    <property type="entry name" value="Multidrug resistance efflux transporter EmrE"/>
    <property type="match status" value="1"/>
</dbReference>
<evidence type="ECO:0000313" key="11">
    <source>
        <dbReference type="EMBL" id="HIW90793.1"/>
    </source>
</evidence>
<keyword evidence="5 9" id="KW-0812">Transmembrane</keyword>
<dbReference type="GO" id="GO:0015297">
    <property type="term" value="F:antiporter activity"/>
    <property type="evidence" value="ECO:0007669"/>
    <property type="project" value="TreeGrafter"/>
</dbReference>
<evidence type="ECO:0000256" key="4">
    <source>
        <dbReference type="ARBA" id="ARBA00022475"/>
    </source>
</evidence>
<evidence type="ECO:0000256" key="1">
    <source>
        <dbReference type="ARBA" id="ARBA00004651"/>
    </source>
</evidence>
<comment type="similarity">
    <text evidence="2">Belongs to the drug/metabolite transporter (DMT) superfamily. Small multidrug resistance (SMR) (TC 2.A.7.1) family. Mmr subfamily.</text>
</comment>
<organism evidence="11 12">
    <name type="scientific">Candidatus Corynebacterium avicola</name>
    <dbReference type="NCBI Taxonomy" id="2838527"/>
    <lineage>
        <taxon>Bacteria</taxon>
        <taxon>Bacillati</taxon>
        <taxon>Actinomycetota</taxon>
        <taxon>Actinomycetes</taxon>
        <taxon>Mycobacteriales</taxon>
        <taxon>Corynebacteriaceae</taxon>
        <taxon>Corynebacterium</taxon>
    </lineage>
</organism>
<evidence type="ECO:0000256" key="10">
    <source>
        <dbReference type="SAM" id="Phobius"/>
    </source>
</evidence>
<evidence type="ECO:0000256" key="3">
    <source>
        <dbReference type="ARBA" id="ARBA00022448"/>
    </source>
</evidence>
<dbReference type="GO" id="GO:0005886">
    <property type="term" value="C:plasma membrane"/>
    <property type="evidence" value="ECO:0007669"/>
    <property type="project" value="UniProtKB-SubCell"/>
</dbReference>
<dbReference type="InterPro" id="IPR000390">
    <property type="entry name" value="Small_drug/metabolite_transptr"/>
</dbReference>
<gene>
    <name evidence="11" type="ORF">H9870_03900</name>
</gene>
<sequence>MAWAFLVSAIVLEVVATVSLRMSVSGSRLWYLPVVVGYLLSFMALAATLSHGMELGVAYGIWSATGVAVTAVISRVLFKEALTFMMTCGIVLIMGGVLFIEMGSV</sequence>
<keyword evidence="4" id="KW-1003">Cell membrane</keyword>
<keyword evidence="6 10" id="KW-1133">Transmembrane helix</keyword>
<comment type="subcellular location">
    <subcellularLocation>
        <location evidence="1 9">Cell membrane</location>
        <topology evidence="1 9">Multi-pass membrane protein</topology>
    </subcellularLocation>
</comment>
<reference evidence="11" key="2">
    <citation type="submission" date="2021-04" db="EMBL/GenBank/DDBJ databases">
        <authorList>
            <person name="Gilroy R."/>
        </authorList>
    </citation>
    <scope>NUCLEOTIDE SEQUENCE</scope>
    <source>
        <strain evidence="11">CHK32-1732</strain>
    </source>
</reference>
<dbReference type="GO" id="GO:0015199">
    <property type="term" value="F:amino-acid betaine transmembrane transporter activity"/>
    <property type="evidence" value="ECO:0007669"/>
    <property type="project" value="TreeGrafter"/>
</dbReference>
<evidence type="ECO:0000256" key="8">
    <source>
        <dbReference type="ARBA" id="ARBA00023251"/>
    </source>
</evidence>
<feature type="transmembrane region" description="Helical" evidence="10">
    <location>
        <begin position="56"/>
        <end position="76"/>
    </location>
</feature>